<protein>
    <submittedName>
        <fullName evidence="3">Regulator RcnB of Ni and Co efflux</fullName>
    </submittedName>
</protein>
<keyword evidence="4" id="KW-1185">Reference proteome</keyword>
<evidence type="ECO:0000256" key="1">
    <source>
        <dbReference type="SAM" id="MobiDB-lite"/>
    </source>
</evidence>
<proteinExistence type="predicted"/>
<accession>A0A1G6NZA3</accession>
<evidence type="ECO:0000256" key="2">
    <source>
        <dbReference type="SAM" id="SignalP"/>
    </source>
</evidence>
<dbReference type="EMBL" id="FMYK01000011">
    <property type="protein sequence ID" value="SDC72684.1"/>
    <property type="molecule type" value="Genomic_DNA"/>
</dbReference>
<feature type="chain" id="PRO_5017232495" evidence="2">
    <location>
        <begin position="23"/>
        <end position="120"/>
    </location>
</feature>
<feature type="region of interest" description="Disordered" evidence="1">
    <location>
        <begin position="21"/>
        <end position="76"/>
    </location>
</feature>
<evidence type="ECO:0000313" key="4">
    <source>
        <dbReference type="Proteomes" id="UP000242317"/>
    </source>
</evidence>
<dbReference type="RefSeq" id="WP_092621495.1">
    <property type="nucleotide sequence ID" value="NZ_FMYK01000011.1"/>
</dbReference>
<organism evidence="3 4">
    <name type="scientific">Acinetobacter marinus</name>
    <dbReference type="NCBI Taxonomy" id="281375"/>
    <lineage>
        <taxon>Bacteria</taxon>
        <taxon>Pseudomonadati</taxon>
        <taxon>Pseudomonadota</taxon>
        <taxon>Gammaproteobacteria</taxon>
        <taxon>Moraxellales</taxon>
        <taxon>Moraxellaceae</taxon>
        <taxon>Acinetobacter</taxon>
    </lineage>
</organism>
<evidence type="ECO:0000313" key="3">
    <source>
        <dbReference type="EMBL" id="SDC72684.1"/>
    </source>
</evidence>
<dbReference type="OrthoDB" id="6712777at2"/>
<name>A0A1G6NZA3_9GAMM</name>
<dbReference type="Proteomes" id="UP000242317">
    <property type="component" value="Unassembled WGS sequence"/>
</dbReference>
<feature type="signal peptide" evidence="2">
    <location>
        <begin position="1"/>
        <end position="22"/>
    </location>
</feature>
<dbReference type="InterPro" id="IPR024572">
    <property type="entry name" value="RcnB"/>
</dbReference>
<reference evidence="4" key="1">
    <citation type="submission" date="2016-09" db="EMBL/GenBank/DDBJ databases">
        <authorList>
            <person name="Varghese N."/>
            <person name="Submissions S."/>
        </authorList>
    </citation>
    <scope>NUCLEOTIDE SEQUENCE [LARGE SCALE GENOMIC DNA]</scope>
    <source>
        <strain evidence="4">ANC 3699</strain>
    </source>
</reference>
<feature type="compositionally biased region" description="Basic and acidic residues" evidence="1">
    <location>
        <begin position="23"/>
        <end position="53"/>
    </location>
</feature>
<gene>
    <name evidence="3" type="ORF">SAMN05421749_11141</name>
</gene>
<sequence>MKQLAGLIIVMLSLMAGQTTFAKPKDNQHPHDPSFEQDRHGQGDERQKNDKGRGQGKKQQRHNAPLKAGQALPEEFRHAERVDYRDHRQLSEPSRYQQWVKVNDRFVLMNVLTNTILKVE</sequence>
<dbReference type="Gene3D" id="3.10.450.160">
    <property type="entry name" value="inner membrane protein cigr"/>
    <property type="match status" value="1"/>
</dbReference>
<keyword evidence="2" id="KW-0732">Signal</keyword>
<dbReference type="Pfam" id="PF11776">
    <property type="entry name" value="RcnB"/>
    <property type="match status" value="1"/>
</dbReference>
<dbReference type="AlphaFoldDB" id="A0A1G6NZA3"/>